<dbReference type="Gene3D" id="2.120.10.30">
    <property type="entry name" value="TolB, C-terminal domain"/>
    <property type="match status" value="2"/>
</dbReference>
<dbReference type="AlphaFoldDB" id="A7NI44"/>
<dbReference type="RefSeq" id="WP_012119574.1">
    <property type="nucleotide sequence ID" value="NC_009767.1"/>
</dbReference>
<accession>A7NI44</accession>
<dbReference type="KEGG" id="rca:Rcas_1042"/>
<name>A7NI44_ROSCS</name>
<dbReference type="EMBL" id="CP000804">
    <property type="protein sequence ID" value="ABU57144.1"/>
    <property type="molecule type" value="Genomic_DNA"/>
</dbReference>
<reference evidence="1 2" key="1">
    <citation type="submission" date="2007-08" db="EMBL/GenBank/DDBJ databases">
        <title>Complete sequence of Roseiflexus castenholzii DSM 13941.</title>
        <authorList>
            <consortium name="US DOE Joint Genome Institute"/>
            <person name="Copeland A."/>
            <person name="Lucas S."/>
            <person name="Lapidus A."/>
            <person name="Barry K."/>
            <person name="Glavina del Rio T."/>
            <person name="Dalin E."/>
            <person name="Tice H."/>
            <person name="Pitluck S."/>
            <person name="Thompson L.S."/>
            <person name="Brettin T."/>
            <person name="Bruce D."/>
            <person name="Detter J.C."/>
            <person name="Han C."/>
            <person name="Tapia R."/>
            <person name="Schmutz J."/>
            <person name="Larimer F."/>
            <person name="Land M."/>
            <person name="Hauser L."/>
            <person name="Kyrpides N."/>
            <person name="Mikhailova N."/>
            <person name="Bryant D.A."/>
            <person name="Hanada S."/>
            <person name="Tsukatani Y."/>
            <person name="Richardson P."/>
        </authorList>
    </citation>
    <scope>NUCLEOTIDE SEQUENCE [LARGE SCALE GENOMIC DNA]</scope>
    <source>
        <strain evidence="2">DSM 13941 / HLO8</strain>
    </source>
</reference>
<evidence type="ECO:0000313" key="1">
    <source>
        <dbReference type="EMBL" id="ABU57144.1"/>
    </source>
</evidence>
<keyword evidence="2" id="KW-1185">Reference proteome</keyword>
<proteinExistence type="predicted"/>
<dbReference type="HOGENOM" id="CLU_865828_0_0_0"/>
<dbReference type="Proteomes" id="UP000000263">
    <property type="component" value="Chromosome"/>
</dbReference>
<gene>
    <name evidence="1" type="ordered locus">Rcas_1042</name>
</gene>
<dbReference type="SUPFAM" id="SSF101898">
    <property type="entry name" value="NHL repeat"/>
    <property type="match status" value="1"/>
</dbReference>
<evidence type="ECO:0000313" key="2">
    <source>
        <dbReference type="Proteomes" id="UP000000263"/>
    </source>
</evidence>
<protein>
    <submittedName>
        <fullName evidence="1">NHL repeat containing protein</fullName>
    </submittedName>
</protein>
<dbReference type="InterPro" id="IPR011042">
    <property type="entry name" value="6-blade_b-propeller_TolB-like"/>
</dbReference>
<dbReference type="eggNOG" id="COG3391">
    <property type="taxonomic scope" value="Bacteria"/>
</dbReference>
<organism evidence="1 2">
    <name type="scientific">Roseiflexus castenholzii (strain DSM 13941 / HLO8)</name>
    <dbReference type="NCBI Taxonomy" id="383372"/>
    <lineage>
        <taxon>Bacteria</taxon>
        <taxon>Bacillati</taxon>
        <taxon>Chloroflexota</taxon>
        <taxon>Chloroflexia</taxon>
        <taxon>Chloroflexales</taxon>
        <taxon>Roseiflexineae</taxon>
        <taxon>Roseiflexaceae</taxon>
        <taxon>Roseiflexus</taxon>
    </lineage>
</organism>
<sequence>MHRVSLHLPDLDDPPSLTHSYDRGGYRITNIEVHATGLNLPGHMAITPDLRVLVSEFGAGAIRDITQPGDYRIPTVGRYAWDLKYPGSIQPISDGRILVADAGAGAIVDVSKPGKVTSDNVLYDGISHPYSLVEFQGRLLVSFSDNSMVGMAEIRPGSRYSLDDLFVYGFPVVKTMEPYPALLGCGGSWSGVLLNDRLILAHAALGAVFDVTTGGSFDELRSSRYAWGLTLPLGMTVDPLDGNLYVTERGAGVIKRIPKTGGYARFAEPFIAGFAEPSCIRFMPNGQTAYVCDRSWNAVYRINLEHRHA</sequence>